<accession>A0A4V4RG58</accession>
<evidence type="ECO:0000313" key="2">
    <source>
        <dbReference type="Proteomes" id="UP000306192"/>
    </source>
</evidence>
<gene>
    <name evidence="1" type="ORF">D4765_02135</name>
</gene>
<dbReference type="OrthoDB" id="5004913at2"/>
<organism evidence="1 2">
    <name type="scientific">Subtercola vilae</name>
    <dbReference type="NCBI Taxonomy" id="2056433"/>
    <lineage>
        <taxon>Bacteria</taxon>
        <taxon>Bacillati</taxon>
        <taxon>Actinomycetota</taxon>
        <taxon>Actinomycetes</taxon>
        <taxon>Micrococcales</taxon>
        <taxon>Microbacteriaceae</taxon>
        <taxon>Subtercola</taxon>
    </lineage>
</organism>
<name>A0A4V4RG58_9MICO</name>
<sequence length="140" mass="14632">MTACTKLAAAADRLASGGFAGRRYLVEFGREGAGIPAGPLWFVAAAAAGRNRMPGRGFSPELDDGTSGQARHFAGIVATTARVGPTATRWVSVRLRRDPGASADGRLTELALEFATLIRSGTLHPHEAGTWITTHLCADS</sequence>
<dbReference type="Proteomes" id="UP000306192">
    <property type="component" value="Unassembled WGS sequence"/>
</dbReference>
<comment type="caution">
    <text evidence="1">The sequence shown here is derived from an EMBL/GenBank/DDBJ whole genome shotgun (WGS) entry which is preliminary data.</text>
</comment>
<dbReference type="EMBL" id="QYRT01000003">
    <property type="protein sequence ID" value="TIH40374.1"/>
    <property type="molecule type" value="Genomic_DNA"/>
</dbReference>
<evidence type="ECO:0000313" key="1">
    <source>
        <dbReference type="EMBL" id="TIH40374.1"/>
    </source>
</evidence>
<reference evidence="1 2" key="1">
    <citation type="journal article" date="2019" name="Microorganisms">
        <title>Systematic Affiliation and Genome Analysis of Subtercola vilae DB165(T) with Particular Emphasis on Cold Adaptation of an Isolate from a High-Altitude Cold Volcano Lake.</title>
        <authorList>
            <person name="Villalobos A.S."/>
            <person name="Wiese J."/>
            <person name="Imhoff J.F."/>
            <person name="Dorador C."/>
            <person name="Keller A."/>
            <person name="Hentschel U."/>
        </authorList>
    </citation>
    <scope>NUCLEOTIDE SEQUENCE [LARGE SCALE GENOMIC DNA]</scope>
    <source>
        <strain evidence="1 2">DB165</strain>
    </source>
</reference>
<proteinExistence type="predicted"/>
<keyword evidence="2" id="KW-1185">Reference proteome</keyword>
<dbReference type="RefSeq" id="WP_136640582.1">
    <property type="nucleotide sequence ID" value="NZ_QYRT01000003.1"/>
</dbReference>
<dbReference type="AlphaFoldDB" id="A0A4V4RG58"/>
<protein>
    <submittedName>
        <fullName evidence="1">Uncharacterized protein</fullName>
    </submittedName>
</protein>